<evidence type="ECO:0000256" key="1">
    <source>
        <dbReference type="ARBA" id="ARBA00022723"/>
    </source>
</evidence>
<dbReference type="AlphaFoldDB" id="A0A8T1Q1P3"/>
<accession>A0A8T1Q1P3</accession>
<protein>
    <recommendedName>
        <fullName evidence="4">Non-haem dioxygenase N-terminal domain-containing protein</fullName>
    </recommendedName>
</protein>
<dbReference type="GO" id="GO:0031418">
    <property type="term" value="F:L-ascorbic acid binding"/>
    <property type="evidence" value="ECO:0007669"/>
    <property type="project" value="UniProtKB-KW"/>
</dbReference>
<keyword evidence="6" id="KW-1185">Reference proteome</keyword>
<dbReference type="EMBL" id="CM031815">
    <property type="protein sequence ID" value="KAG6647821.1"/>
    <property type="molecule type" value="Genomic_DNA"/>
</dbReference>
<evidence type="ECO:0000313" key="6">
    <source>
        <dbReference type="Proteomes" id="UP000811609"/>
    </source>
</evidence>
<dbReference type="GO" id="GO:0046872">
    <property type="term" value="F:metal ion binding"/>
    <property type="evidence" value="ECO:0007669"/>
    <property type="project" value="UniProtKB-KW"/>
</dbReference>
<organism evidence="5 6">
    <name type="scientific">Carya illinoinensis</name>
    <name type="common">Pecan</name>
    <dbReference type="NCBI Taxonomy" id="32201"/>
    <lineage>
        <taxon>Eukaryota</taxon>
        <taxon>Viridiplantae</taxon>
        <taxon>Streptophyta</taxon>
        <taxon>Embryophyta</taxon>
        <taxon>Tracheophyta</taxon>
        <taxon>Spermatophyta</taxon>
        <taxon>Magnoliopsida</taxon>
        <taxon>eudicotyledons</taxon>
        <taxon>Gunneridae</taxon>
        <taxon>Pentapetalae</taxon>
        <taxon>rosids</taxon>
        <taxon>fabids</taxon>
        <taxon>Fagales</taxon>
        <taxon>Juglandaceae</taxon>
        <taxon>Carya</taxon>
    </lineage>
</organism>
<feature type="domain" description="Non-haem dioxygenase N-terminal" evidence="4">
    <location>
        <begin position="25"/>
        <end position="91"/>
    </location>
</feature>
<keyword evidence="1" id="KW-0479">Metal-binding</keyword>
<evidence type="ECO:0000256" key="2">
    <source>
        <dbReference type="ARBA" id="ARBA00022896"/>
    </source>
</evidence>
<comment type="caution">
    <text evidence="5">The sequence shown here is derived from an EMBL/GenBank/DDBJ whole genome shotgun (WGS) entry which is preliminary data.</text>
</comment>
<reference evidence="5" key="1">
    <citation type="submission" date="2020-12" db="EMBL/GenBank/DDBJ databases">
        <title>WGS assembly of Carya illinoinensis cv. Pawnee.</title>
        <authorList>
            <person name="Platts A."/>
            <person name="Shu S."/>
            <person name="Wright S."/>
            <person name="Barry K."/>
            <person name="Edger P."/>
            <person name="Pires J.C."/>
            <person name="Schmutz J."/>
        </authorList>
    </citation>
    <scope>NUCLEOTIDE SEQUENCE</scope>
    <source>
        <tissue evidence="5">Leaf</tissue>
    </source>
</reference>
<proteinExistence type="predicted"/>
<evidence type="ECO:0000256" key="3">
    <source>
        <dbReference type="ARBA" id="ARBA00023004"/>
    </source>
</evidence>
<dbReference type="InterPro" id="IPR026992">
    <property type="entry name" value="DIOX_N"/>
</dbReference>
<keyword evidence="3" id="KW-0408">Iron</keyword>
<evidence type="ECO:0000313" key="5">
    <source>
        <dbReference type="EMBL" id="KAG6647821.1"/>
    </source>
</evidence>
<dbReference type="Pfam" id="PF14226">
    <property type="entry name" value="DIOX_N"/>
    <property type="match status" value="1"/>
</dbReference>
<dbReference type="PANTHER" id="PTHR47991">
    <property type="entry name" value="OXOGLUTARATE/IRON-DEPENDENT DIOXYGENASE"/>
    <property type="match status" value="1"/>
</dbReference>
<keyword evidence="2" id="KW-0847">Vitamin C</keyword>
<dbReference type="Proteomes" id="UP000811609">
    <property type="component" value="Chromosome 7"/>
</dbReference>
<name>A0A8T1Q1P3_CARIL</name>
<sequence>MLFCILDGVESLQHKISAFTLKMHFQGINHEVASEVLQNTKDVTAEFFYLPLEDKNGYSMPSDDIQGYRDAYVVSEEQTLDWSDALILVIYPTQLKDSKI</sequence>
<gene>
    <name evidence="5" type="ORF">CIPAW_07G104700</name>
</gene>
<dbReference type="InterPro" id="IPR050295">
    <property type="entry name" value="Plant_2OG-oxidoreductases"/>
</dbReference>
<evidence type="ECO:0000259" key="4">
    <source>
        <dbReference type="Pfam" id="PF14226"/>
    </source>
</evidence>